<dbReference type="AlphaFoldDB" id="A0A9D4GRZ6"/>
<evidence type="ECO:0000259" key="2">
    <source>
        <dbReference type="Pfam" id="PF13873"/>
    </source>
</evidence>
<dbReference type="Pfam" id="PF13873">
    <property type="entry name" value="Myb_DNA-bind_5"/>
    <property type="match status" value="1"/>
</dbReference>
<evidence type="ECO:0000313" key="3">
    <source>
        <dbReference type="EMBL" id="KAH3822234.1"/>
    </source>
</evidence>
<reference evidence="3" key="1">
    <citation type="journal article" date="2019" name="bioRxiv">
        <title>The Genome of the Zebra Mussel, Dreissena polymorpha: A Resource for Invasive Species Research.</title>
        <authorList>
            <person name="McCartney M.A."/>
            <person name="Auch B."/>
            <person name="Kono T."/>
            <person name="Mallez S."/>
            <person name="Zhang Y."/>
            <person name="Obille A."/>
            <person name="Becker A."/>
            <person name="Abrahante J.E."/>
            <person name="Garbe J."/>
            <person name="Badalamenti J.P."/>
            <person name="Herman A."/>
            <person name="Mangelson H."/>
            <person name="Liachko I."/>
            <person name="Sullivan S."/>
            <person name="Sone E.D."/>
            <person name="Koren S."/>
            <person name="Silverstein K.A.T."/>
            <person name="Beckman K.B."/>
            <person name="Gohl D.M."/>
        </authorList>
    </citation>
    <scope>NUCLEOTIDE SEQUENCE</scope>
    <source>
        <strain evidence="3">Duluth1</strain>
        <tissue evidence="3">Whole animal</tissue>
    </source>
</reference>
<feature type="compositionally biased region" description="Basic and acidic residues" evidence="1">
    <location>
        <begin position="112"/>
        <end position="126"/>
    </location>
</feature>
<name>A0A9D4GRZ6_DREPO</name>
<dbReference type="Proteomes" id="UP000828390">
    <property type="component" value="Unassembled WGS sequence"/>
</dbReference>
<dbReference type="EMBL" id="JAIWYP010000005">
    <property type="protein sequence ID" value="KAH3822234.1"/>
    <property type="molecule type" value="Genomic_DNA"/>
</dbReference>
<organism evidence="3 4">
    <name type="scientific">Dreissena polymorpha</name>
    <name type="common">Zebra mussel</name>
    <name type="synonym">Mytilus polymorpha</name>
    <dbReference type="NCBI Taxonomy" id="45954"/>
    <lineage>
        <taxon>Eukaryota</taxon>
        <taxon>Metazoa</taxon>
        <taxon>Spiralia</taxon>
        <taxon>Lophotrochozoa</taxon>
        <taxon>Mollusca</taxon>
        <taxon>Bivalvia</taxon>
        <taxon>Autobranchia</taxon>
        <taxon>Heteroconchia</taxon>
        <taxon>Euheterodonta</taxon>
        <taxon>Imparidentia</taxon>
        <taxon>Neoheterodontei</taxon>
        <taxon>Myida</taxon>
        <taxon>Dreissenoidea</taxon>
        <taxon>Dreissenidae</taxon>
        <taxon>Dreissena</taxon>
    </lineage>
</organism>
<proteinExistence type="predicted"/>
<feature type="domain" description="Myb/SANT-like DNA-binding" evidence="2">
    <location>
        <begin position="19"/>
        <end position="80"/>
    </location>
</feature>
<reference evidence="3" key="2">
    <citation type="submission" date="2020-11" db="EMBL/GenBank/DDBJ databases">
        <authorList>
            <person name="McCartney M.A."/>
            <person name="Auch B."/>
            <person name="Kono T."/>
            <person name="Mallez S."/>
            <person name="Becker A."/>
            <person name="Gohl D.M."/>
            <person name="Silverstein K.A.T."/>
            <person name="Koren S."/>
            <person name="Bechman K.B."/>
            <person name="Herman A."/>
            <person name="Abrahante J.E."/>
            <person name="Garbe J."/>
        </authorList>
    </citation>
    <scope>NUCLEOTIDE SEQUENCE</scope>
    <source>
        <strain evidence="3">Duluth1</strain>
        <tissue evidence="3">Whole animal</tissue>
    </source>
</reference>
<keyword evidence="4" id="KW-1185">Reference proteome</keyword>
<evidence type="ECO:0000256" key="1">
    <source>
        <dbReference type="SAM" id="MobiDB-lite"/>
    </source>
</evidence>
<dbReference type="InterPro" id="IPR028002">
    <property type="entry name" value="Myb_DNA-bind_5"/>
</dbReference>
<evidence type="ECO:0000313" key="4">
    <source>
        <dbReference type="Proteomes" id="UP000828390"/>
    </source>
</evidence>
<gene>
    <name evidence="3" type="ORF">DPMN_124008</name>
</gene>
<accession>A0A9D4GRZ6</accession>
<sequence>MIGEEKEENRQQEVPYHVEQTTVLVERCVDGYNLLTSAHKLGLSESDKDSYWAETIEMINAVGPERSLVEAKRKWIEVKEHKPITCKQGQKPITGEQGQKPITGEQGQKPITGEHGKKPIMSEKGQKRKYESKCFVYLIKNNNY</sequence>
<feature type="region of interest" description="Disordered" evidence="1">
    <location>
        <begin position="86"/>
        <end position="126"/>
    </location>
</feature>
<protein>
    <recommendedName>
        <fullName evidence="2">Myb/SANT-like DNA-binding domain-containing protein</fullName>
    </recommendedName>
</protein>
<comment type="caution">
    <text evidence="3">The sequence shown here is derived from an EMBL/GenBank/DDBJ whole genome shotgun (WGS) entry which is preliminary data.</text>
</comment>